<feature type="region of interest" description="Disordered" evidence="1">
    <location>
        <begin position="374"/>
        <end position="433"/>
    </location>
</feature>
<feature type="region of interest" description="Disordered" evidence="1">
    <location>
        <begin position="317"/>
        <end position="350"/>
    </location>
</feature>
<feature type="compositionally biased region" description="Polar residues" evidence="1">
    <location>
        <begin position="328"/>
        <end position="338"/>
    </location>
</feature>
<protein>
    <submittedName>
        <fullName evidence="2">Uncharacterized protein</fullName>
    </submittedName>
</protein>
<sequence length="643" mass="72044">MQKYRKPTTKKEAQPYSYHFLRSQASITSFDTHLPIIAMLRNNLNTPSNNHNMNRNMSHRAIHVKNFMQSIDPSLLGKQDNDCVVPSSPSPFSNRTLPFFPDSKSFGMEPRMRTPPSLARRKKKQHQQHSLTSPLSSISSASSLLSTPPASSTLFYSSNRSKFKANPVKVVPYPRKTLFLSPNRALAHSNFTTPNSSRKGQLLTPHERSLLNELSRKSYSNVTPFQQVNPCNRMNANALHTISINNLDSRYGNHYPVGGGLLGANPPVIHRKLSPFLFQAPRTPESSMRSPVVSTPVNHTFGSSTPAAIVTNPWHTTGISTPKRVSLDTGNNSPQTLPEENEAPILRPQPSVGTTMAASALMGLKVPGKRLLVGAGGSSPLKKRKIAPHRIANEERENYKSLSNRSDHSKPGKKKVTVRKKEPKESFSRSDSTPSIPNIVFKRIPRRFIDDPSLPVLKSGMRLAAPNDFDELNRLHCFVRSDLLEVFVLENSVGACLPCDVGKQVRPRVGIRCVHCGTKPKHQRAGSSMSTFFPKSLQDIYRGVCTWQRIHFSACKHIPDELKHLYKTLKDGDKSRGKKAHWVKSAEEMGFRNVDENRNGVVWLEPAREEQQRPEVTLDLTILDEANDDSFESSPRYDRIVRI</sequence>
<feature type="compositionally biased region" description="Basic and acidic residues" evidence="1">
    <location>
        <begin position="419"/>
        <end position="428"/>
    </location>
</feature>
<feature type="compositionally biased region" description="Basic and acidic residues" evidence="1">
    <location>
        <begin position="391"/>
        <end position="410"/>
    </location>
</feature>
<gene>
    <name evidence="2" type="ORF">PDEL0327_LOCUS972</name>
</gene>
<name>A0A7S0TD48_9STRA</name>
<evidence type="ECO:0000313" key="2">
    <source>
        <dbReference type="EMBL" id="CAD8729479.1"/>
    </source>
</evidence>
<dbReference type="EMBL" id="HBFG01001281">
    <property type="protein sequence ID" value="CAD8729479.1"/>
    <property type="molecule type" value="Transcribed_RNA"/>
</dbReference>
<proteinExistence type="predicted"/>
<organism evidence="2">
    <name type="scientific">Pseudo-nitzschia delicatissima</name>
    <dbReference type="NCBI Taxonomy" id="44447"/>
    <lineage>
        <taxon>Eukaryota</taxon>
        <taxon>Sar</taxon>
        <taxon>Stramenopiles</taxon>
        <taxon>Ochrophyta</taxon>
        <taxon>Bacillariophyta</taxon>
        <taxon>Bacillariophyceae</taxon>
        <taxon>Bacillariophycidae</taxon>
        <taxon>Bacillariales</taxon>
        <taxon>Bacillariaceae</taxon>
        <taxon>Pseudo-nitzschia</taxon>
    </lineage>
</organism>
<dbReference type="AlphaFoldDB" id="A0A7S0TD48"/>
<reference evidence="2" key="1">
    <citation type="submission" date="2021-01" db="EMBL/GenBank/DDBJ databases">
        <authorList>
            <person name="Corre E."/>
            <person name="Pelletier E."/>
            <person name="Niang G."/>
            <person name="Scheremetjew M."/>
            <person name="Finn R."/>
            <person name="Kale V."/>
            <person name="Holt S."/>
            <person name="Cochrane G."/>
            <person name="Meng A."/>
            <person name="Brown T."/>
            <person name="Cohen L."/>
        </authorList>
    </citation>
    <scope>NUCLEOTIDE SEQUENCE</scope>
    <source>
        <strain evidence="2">B596</strain>
    </source>
</reference>
<feature type="compositionally biased region" description="Low complexity" evidence="1">
    <location>
        <begin position="130"/>
        <end position="143"/>
    </location>
</feature>
<accession>A0A7S0TD48</accession>
<feature type="region of interest" description="Disordered" evidence="1">
    <location>
        <begin position="95"/>
        <end position="143"/>
    </location>
</feature>
<evidence type="ECO:0000256" key="1">
    <source>
        <dbReference type="SAM" id="MobiDB-lite"/>
    </source>
</evidence>